<evidence type="ECO:0000313" key="8">
    <source>
        <dbReference type="Proteomes" id="UP000635902"/>
    </source>
</evidence>
<dbReference type="InterPro" id="IPR058692">
    <property type="entry name" value="Fn3_SaeA_2nd"/>
</dbReference>
<name>A0ABR9ZIE9_9CORY</name>
<feature type="domain" description="SaeA third Fn3-like" evidence="4">
    <location>
        <begin position="438"/>
        <end position="528"/>
    </location>
</feature>
<feature type="compositionally biased region" description="Polar residues" evidence="1">
    <location>
        <begin position="155"/>
        <end position="166"/>
    </location>
</feature>
<dbReference type="EMBL" id="JADKMY010000001">
    <property type="protein sequence ID" value="MBF4552851.1"/>
    <property type="molecule type" value="Genomic_DNA"/>
</dbReference>
<dbReference type="Pfam" id="PF25836">
    <property type="entry name" value="Fn3_SaeA_6th"/>
    <property type="match status" value="1"/>
</dbReference>
<feature type="compositionally biased region" description="Gly residues" evidence="1">
    <location>
        <begin position="178"/>
        <end position="189"/>
    </location>
</feature>
<sequence length="766" mass="85935">MDYLTSLFHWKLKAEEAGVKYPLPSDEELLQFSEDPRKDFGEQPALIQVWESALQYVVLLQDTDNIEVLDDPDPDLLFQPDLDVLKRAMELGLVLPPTESAAPSQPVYQAAPGPSQQDARAPREEKPSRWENVAAQSAAALGKVGAFTRGERSNDGSQHGRQSETSGAHAGQAYAGQPGAGQPGAGHGAAGQNFTGQRSSEEDYRDYASREFFFDDWPDVEKVPGAEFRVTDLGDGIRLKWDIPEQESAPVSLYRVISEEAAFTKNPGEGEQRIVTVGTQWVDEDEIVGVSRFYQVWVHQGDSETSALKNQPRLVGEGVHVRPIDAIELTYDGHEIRGQWELAEGTDKVLVYVAKIDERNFVRSKYQQETDKRNERGFRYVPLEKGQRYKVCAVREISYSDPDGKELRPYRERSAESAVAEIMVPAEVENIRINVQRPESERQVFNVTWDKPSSGEVRIYTTRSAPTEGIQNRTVELEQLDPLGLPKSNWHNYDSGGLRCAVEWPEGWYSLFITPVHVVGNECQVGESEAFVRVGELENVELLERVSSQLVSFGWPEEAQDVYAFATTAGEGEFFQPSQGHTPIASIASGEYKDNGGMRLAMQESIDLVLVPVRTYRGQLIWGPKSVVPYRGLREFRYNVELHPDGGRAAFSVIAEKPMRDDFQFTLRYLPDRLPLEHGDGIEVLLSRPGNDNYQGSFSDVCSYGTLDPSNSEGIFWEIDPAILHRGSGFIRLFFRNESLPDSPEYVLLDPPLRKLDLSQLMRGNP</sequence>
<dbReference type="InterPro" id="IPR058693">
    <property type="entry name" value="Fn3_SaeA_3rd"/>
</dbReference>
<evidence type="ECO:0000259" key="4">
    <source>
        <dbReference type="Pfam" id="PF25834"/>
    </source>
</evidence>
<reference evidence="7 8" key="1">
    <citation type="submission" date="2020-10" db="EMBL/GenBank/DDBJ databases">
        <title>Novel species in genus Corynebacterium.</title>
        <authorList>
            <person name="Zhang G."/>
        </authorList>
    </citation>
    <scope>NUCLEOTIDE SEQUENCE [LARGE SCALE GENOMIC DNA]</scope>
    <source>
        <strain evidence="7 8">DSM 45110</strain>
    </source>
</reference>
<keyword evidence="8" id="KW-1185">Reference proteome</keyword>
<protein>
    <submittedName>
        <fullName evidence="7">Uncharacterized protein</fullName>
    </submittedName>
</protein>
<feature type="region of interest" description="Disordered" evidence="1">
    <location>
        <begin position="144"/>
        <end position="202"/>
    </location>
</feature>
<feature type="domain" description="SaeA fifth Fn3-like" evidence="6">
    <location>
        <begin position="636"/>
        <end position="756"/>
    </location>
</feature>
<dbReference type="InterPro" id="IPR058694">
    <property type="entry name" value="Fn3_SaeA_4th"/>
</dbReference>
<evidence type="ECO:0000313" key="7">
    <source>
        <dbReference type="EMBL" id="MBF4552851.1"/>
    </source>
</evidence>
<evidence type="ECO:0000259" key="6">
    <source>
        <dbReference type="Pfam" id="PF25836"/>
    </source>
</evidence>
<organism evidence="7 8">
    <name type="scientific">Corynebacterium suicordis DSM 45110</name>
    <dbReference type="NCBI Taxonomy" id="1121369"/>
    <lineage>
        <taxon>Bacteria</taxon>
        <taxon>Bacillati</taxon>
        <taxon>Actinomycetota</taxon>
        <taxon>Actinomycetes</taxon>
        <taxon>Mycobacteriales</taxon>
        <taxon>Corynebacteriaceae</taxon>
        <taxon>Corynebacterium</taxon>
    </lineage>
</organism>
<feature type="compositionally biased region" description="Basic and acidic residues" evidence="1">
    <location>
        <begin position="120"/>
        <end position="129"/>
    </location>
</feature>
<gene>
    <name evidence="7" type="ORF">IRY30_01990</name>
</gene>
<proteinExistence type="predicted"/>
<feature type="domain" description="SaeA fourth Fn3-like" evidence="5">
    <location>
        <begin position="538"/>
        <end position="628"/>
    </location>
</feature>
<dbReference type="Pfam" id="PF25832">
    <property type="entry name" value="Fn3_SaeA_2nd"/>
    <property type="match status" value="1"/>
</dbReference>
<evidence type="ECO:0000259" key="3">
    <source>
        <dbReference type="Pfam" id="PF25833"/>
    </source>
</evidence>
<feature type="compositionally biased region" description="Low complexity" evidence="1">
    <location>
        <begin position="167"/>
        <end position="177"/>
    </location>
</feature>
<accession>A0ABR9ZIE9</accession>
<evidence type="ECO:0000259" key="2">
    <source>
        <dbReference type="Pfam" id="PF25832"/>
    </source>
</evidence>
<dbReference type="InterPro" id="IPR058696">
    <property type="entry name" value="Fn3_SaeA_5th"/>
</dbReference>
<feature type="region of interest" description="Disordered" evidence="1">
    <location>
        <begin position="97"/>
        <end position="131"/>
    </location>
</feature>
<dbReference type="Pfam" id="PF25835">
    <property type="entry name" value="Fn3_SaeA_5th"/>
    <property type="match status" value="1"/>
</dbReference>
<dbReference type="Pfam" id="PF25833">
    <property type="entry name" value="Fn3_SaeA_3rd"/>
    <property type="match status" value="1"/>
</dbReference>
<evidence type="ECO:0000256" key="1">
    <source>
        <dbReference type="SAM" id="MobiDB-lite"/>
    </source>
</evidence>
<dbReference type="Pfam" id="PF25834">
    <property type="entry name" value="Fn3_SaeA_4th"/>
    <property type="match status" value="1"/>
</dbReference>
<comment type="caution">
    <text evidence="7">The sequence shown here is derived from an EMBL/GenBank/DDBJ whole genome shotgun (WGS) entry which is preliminary data.</text>
</comment>
<dbReference type="InterPro" id="IPR058691">
    <property type="entry name" value="Fn3_SaeA_1st"/>
</dbReference>
<evidence type="ECO:0000259" key="5">
    <source>
        <dbReference type="Pfam" id="PF25835"/>
    </source>
</evidence>
<feature type="domain" description="SaeA first Fn3-like" evidence="2">
    <location>
        <begin position="230"/>
        <end position="319"/>
    </location>
</feature>
<dbReference type="Proteomes" id="UP000635902">
    <property type="component" value="Unassembled WGS sequence"/>
</dbReference>
<dbReference type="RefSeq" id="WP_194555725.1">
    <property type="nucleotide sequence ID" value="NZ_JADKMY010000001.1"/>
</dbReference>
<feature type="domain" description="SaeA second Fn3-like" evidence="3">
    <location>
        <begin position="326"/>
        <end position="398"/>
    </location>
</feature>